<evidence type="ECO:0000256" key="1">
    <source>
        <dbReference type="ARBA" id="ARBA00022741"/>
    </source>
</evidence>
<dbReference type="Gene3D" id="3.40.50.300">
    <property type="entry name" value="P-loop containing nucleotide triphosphate hydrolases"/>
    <property type="match status" value="1"/>
</dbReference>
<dbReference type="InterPro" id="IPR009057">
    <property type="entry name" value="Homeodomain-like_sf"/>
</dbReference>
<name>A0AAE2YNR8_9PROT</name>
<dbReference type="SUPFAM" id="SSF52540">
    <property type="entry name" value="P-loop containing nucleoside triphosphate hydrolases"/>
    <property type="match status" value="1"/>
</dbReference>
<evidence type="ECO:0000313" key="10">
    <source>
        <dbReference type="Proteomes" id="UP001197378"/>
    </source>
</evidence>
<keyword evidence="10" id="KW-1185">Reference proteome</keyword>
<dbReference type="Pfam" id="PF02954">
    <property type="entry name" value="HTH_8"/>
    <property type="match status" value="1"/>
</dbReference>
<evidence type="ECO:0000259" key="7">
    <source>
        <dbReference type="PROSITE" id="PS50045"/>
    </source>
</evidence>
<dbReference type="InterPro" id="IPR003593">
    <property type="entry name" value="AAA+_ATPase"/>
</dbReference>
<feature type="domain" description="Response regulatory" evidence="8">
    <location>
        <begin position="4"/>
        <end position="118"/>
    </location>
</feature>
<dbReference type="PANTHER" id="PTHR32071">
    <property type="entry name" value="TRANSCRIPTIONAL REGULATORY PROTEIN"/>
    <property type="match status" value="1"/>
</dbReference>
<protein>
    <submittedName>
        <fullName evidence="9">Sigma-54-dependent Fis family transcriptional regulator</fullName>
    </submittedName>
</protein>
<dbReference type="PRINTS" id="PR01590">
    <property type="entry name" value="HTHFIS"/>
</dbReference>
<evidence type="ECO:0000313" key="9">
    <source>
        <dbReference type="EMBL" id="MBU2787392.1"/>
    </source>
</evidence>
<keyword evidence="5" id="KW-0804">Transcription</keyword>
<dbReference type="InterPro" id="IPR002197">
    <property type="entry name" value="HTH_Fis"/>
</dbReference>
<dbReference type="PANTHER" id="PTHR32071:SF21">
    <property type="entry name" value="TRANSCRIPTIONAL REGULATORY PROTEIN FLGR"/>
    <property type="match status" value="1"/>
</dbReference>
<dbReference type="GO" id="GO:0006355">
    <property type="term" value="P:regulation of DNA-templated transcription"/>
    <property type="evidence" value="ECO:0007669"/>
    <property type="project" value="InterPro"/>
</dbReference>
<accession>A0AAE2YNR8</accession>
<sequence length="445" mass="48559">MAFRILLVEDDPDFAEVLQEALSDLGYLLCHASDGEAALAQLVSFPADLILSDVQMPRLDGYGLLAALRERRQAPPVLMMTAWGTIEEAVRALQGGAVDYLVKPFEMESLQAKLEKHLLPRAGDDKQLIAEAPSMRRCLERAEKVAQSDATVLLSGESGVGKEVLARYLHQHSARAKGPFVAVNCAAIPETLLEATLFGHEKGAFTGATQASAGKFEQAQNGTLLLDEVTEMPLALQAKLLRVLQERELERVGGQRTIPLDIRVIATSNRDLGEAVKGGQFRADLYYRLQVVPLQVPALRERREDILPLAQYLLNQAAVTLGLRPRALSPAAERALLAHDWPGNVRELQNALQRALILAEGDEIQTRDLDLPTEMPESGMTIAEQSSAAELALGEQKGHYERELIADALAKSGGSRGEAARLLGISARTLRHKLQRLREAGFDLG</sequence>
<dbReference type="GO" id="GO:0005524">
    <property type="term" value="F:ATP binding"/>
    <property type="evidence" value="ECO:0007669"/>
    <property type="project" value="UniProtKB-KW"/>
</dbReference>
<keyword evidence="3" id="KW-0805">Transcription regulation</keyword>
<dbReference type="InterPro" id="IPR025662">
    <property type="entry name" value="Sigma_54_int_dom_ATP-bd_1"/>
</dbReference>
<dbReference type="AlphaFoldDB" id="A0AAE2YNR8"/>
<dbReference type="FunFam" id="3.40.50.300:FF:000006">
    <property type="entry name" value="DNA-binding transcriptional regulator NtrC"/>
    <property type="match status" value="1"/>
</dbReference>
<keyword evidence="1" id="KW-0547">Nucleotide-binding</keyword>
<dbReference type="InterPro" id="IPR011006">
    <property type="entry name" value="CheY-like_superfamily"/>
</dbReference>
<gene>
    <name evidence="9" type="ORF">HFQ13_04060</name>
</gene>
<dbReference type="InterPro" id="IPR027417">
    <property type="entry name" value="P-loop_NTPase"/>
</dbReference>
<evidence type="ECO:0000256" key="5">
    <source>
        <dbReference type="ARBA" id="ARBA00023163"/>
    </source>
</evidence>
<dbReference type="GO" id="GO:0000160">
    <property type="term" value="P:phosphorelay signal transduction system"/>
    <property type="evidence" value="ECO:0007669"/>
    <property type="project" value="InterPro"/>
</dbReference>
<dbReference type="CDD" id="cd00009">
    <property type="entry name" value="AAA"/>
    <property type="match status" value="1"/>
</dbReference>
<dbReference type="InterPro" id="IPR025943">
    <property type="entry name" value="Sigma_54_int_dom_ATP-bd_2"/>
</dbReference>
<keyword evidence="6" id="KW-0597">Phosphoprotein</keyword>
<dbReference type="InterPro" id="IPR058031">
    <property type="entry name" value="AAA_lid_NorR"/>
</dbReference>
<dbReference type="PROSITE" id="PS50045">
    <property type="entry name" value="SIGMA54_INTERACT_4"/>
    <property type="match status" value="1"/>
</dbReference>
<reference evidence="9" key="1">
    <citation type="journal article" date="2021" name="ISME J.">
        <title>Genomic evolution of the class Acidithiobacillia: deep-branching Proteobacteria living in extreme acidic conditions.</title>
        <authorList>
            <person name="Moya-Beltran A."/>
            <person name="Beard S."/>
            <person name="Rojas-Villalobos C."/>
            <person name="Issotta F."/>
            <person name="Gallardo Y."/>
            <person name="Ulloa R."/>
            <person name="Giaveno A."/>
            <person name="Degli Esposti M."/>
            <person name="Johnson D.B."/>
            <person name="Quatrini R."/>
        </authorList>
    </citation>
    <scope>NUCLEOTIDE SEQUENCE</scope>
    <source>
        <strain evidence="9">VAN18-1</strain>
    </source>
</reference>
<dbReference type="Proteomes" id="UP001197378">
    <property type="component" value="Unassembled WGS sequence"/>
</dbReference>
<dbReference type="CDD" id="cd00156">
    <property type="entry name" value="REC"/>
    <property type="match status" value="1"/>
</dbReference>
<evidence type="ECO:0000256" key="6">
    <source>
        <dbReference type="PROSITE-ProRule" id="PRU00169"/>
    </source>
</evidence>
<feature type="modified residue" description="4-aspartylphosphate" evidence="6">
    <location>
        <position position="53"/>
    </location>
</feature>
<feature type="domain" description="Sigma-54 factor interaction" evidence="7">
    <location>
        <begin position="128"/>
        <end position="357"/>
    </location>
</feature>
<proteinExistence type="predicted"/>
<evidence type="ECO:0000256" key="3">
    <source>
        <dbReference type="ARBA" id="ARBA00023015"/>
    </source>
</evidence>
<dbReference type="Gene3D" id="3.40.50.2300">
    <property type="match status" value="1"/>
</dbReference>
<dbReference type="InterPro" id="IPR002078">
    <property type="entry name" value="Sigma_54_int"/>
</dbReference>
<dbReference type="Gene3D" id="1.10.8.60">
    <property type="match status" value="1"/>
</dbReference>
<organism evidence="9 10">
    <name type="scientific">Igneacidithiobacillus copahuensis</name>
    <dbReference type="NCBI Taxonomy" id="2724909"/>
    <lineage>
        <taxon>Bacteria</taxon>
        <taxon>Pseudomonadati</taxon>
        <taxon>Pseudomonadota</taxon>
        <taxon>Acidithiobacillia</taxon>
        <taxon>Acidithiobacillales</taxon>
        <taxon>Acidithiobacillaceae</taxon>
        <taxon>Igneacidithiobacillus</taxon>
    </lineage>
</organism>
<dbReference type="SUPFAM" id="SSF46689">
    <property type="entry name" value="Homeodomain-like"/>
    <property type="match status" value="1"/>
</dbReference>
<dbReference type="SMART" id="SM00448">
    <property type="entry name" value="REC"/>
    <property type="match status" value="1"/>
</dbReference>
<dbReference type="PROSITE" id="PS00675">
    <property type="entry name" value="SIGMA54_INTERACT_1"/>
    <property type="match status" value="1"/>
</dbReference>
<evidence type="ECO:0000259" key="8">
    <source>
        <dbReference type="PROSITE" id="PS50110"/>
    </source>
</evidence>
<dbReference type="InterPro" id="IPR025944">
    <property type="entry name" value="Sigma_54_int_dom_CS"/>
</dbReference>
<dbReference type="Pfam" id="PF00072">
    <property type="entry name" value="Response_reg"/>
    <property type="match status" value="1"/>
</dbReference>
<dbReference type="Pfam" id="PF00158">
    <property type="entry name" value="Sigma54_activat"/>
    <property type="match status" value="1"/>
</dbReference>
<dbReference type="PROSITE" id="PS50110">
    <property type="entry name" value="RESPONSE_REGULATORY"/>
    <property type="match status" value="1"/>
</dbReference>
<dbReference type="Pfam" id="PF25601">
    <property type="entry name" value="AAA_lid_14"/>
    <property type="match status" value="1"/>
</dbReference>
<dbReference type="InterPro" id="IPR001789">
    <property type="entry name" value="Sig_transdc_resp-reg_receiver"/>
</dbReference>
<evidence type="ECO:0000256" key="2">
    <source>
        <dbReference type="ARBA" id="ARBA00022840"/>
    </source>
</evidence>
<dbReference type="SMART" id="SM00382">
    <property type="entry name" value="AAA"/>
    <property type="match status" value="1"/>
</dbReference>
<dbReference type="EMBL" id="JAAXYO010000039">
    <property type="protein sequence ID" value="MBU2787392.1"/>
    <property type="molecule type" value="Genomic_DNA"/>
</dbReference>
<dbReference type="SUPFAM" id="SSF52172">
    <property type="entry name" value="CheY-like"/>
    <property type="match status" value="1"/>
</dbReference>
<comment type="caution">
    <text evidence="9">The sequence shown here is derived from an EMBL/GenBank/DDBJ whole genome shotgun (WGS) entry which is preliminary data.</text>
</comment>
<dbReference type="PROSITE" id="PS00688">
    <property type="entry name" value="SIGMA54_INTERACT_3"/>
    <property type="match status" value="1"/>
</dbReference>
<keyword evidence="4" id="KW-0238">DNA-binding</keyword>
<keyword evidence="2" id="KW-0067">ATP-binding</keyword>
<dbReference type="GO" id="GO:0043565">
    <property type="term" value="F:sequence-specific DNA binding"/>
    <property type="evidence" value="ECO:0007669"/>
    <property type="project" value="InterPro"/>
</dbReference>
<dbReference type="PROSITE" id="PS00676">
    <property type="entry name" value="SIGMA54_INTERACT_2"/>
    <property type="match status" value="1"/>
</dbReference>
<evidence type="ECO:0000256" key="4">
    <source>
        <dbReference type="ARBA" id="ARBA00023125"/>
    </source>
</evidence>
<dbReference type="Gene3D" id="1.10.10.60">
    <property type="entry name" value="Homeodomain-like"/>
    <property type="match status" value="1"/>
</dbReference>